<dbReference type="Pfam" id="PF00618">
    <property type="entry name" value="RasGEF_N"/>
    <property type="match status" value="1"/>
</dbReference>
<gene>
    <name evidence="9" type="ORF">FFLO_05271</name>
</gene>
<feature type="region of interest" description="Disordered" evidence="5">
    <location>
        <begin position="375"/>
        <end position="522"/>
    </location>
</feature>
<dbReference type="SMART" id="SM00326">
    <property type="entry name" value="SH3"/>
    <property type="match status" value="1"/>
</dbReference>
<dbReference type="InterPro" id="IPR036964">
    <property type="entry name" value="RASGEF_cat_dom_sf"/>
</dbReference>
<evidence type="ECO:0008006" key="11">
    <source>
        <dbReference type="Google" id="ProtNLM"/>
    </source>
</evidence>
<dbReference type="InterPro" id="IPR008937">
    <property type="entry name" value="Ras-like_GEF"/>
</dbReference>
<dbReference type="CDD" id="cd06224">
    <property type="entry name" value="REM"/>
    <property type="match status" value="1"/>
</dbReference>
<feature type="compositionally biased region" description="Basic and acidic residues" evidence="5">
    <location>
        <begin position="109"/>
        <end position="122"/>
    </location>
</feature>
<dbReference type="Pfam" id="PF00617">
    <property type="entry name" value="RasGEF"/>
    <property type="match status" value="1"/>
</dbReference>
<dbReference type="InterPro" id="IPR001452">
    <property type="entry name" value="SH3_domain"/>
</dbReference>
<feature type="domain" description="SH3" evidence="6">
    <location>
        <begin position="26"/>
        <end position="109"/>
    </location>
</feature>
<feature type="compositionally biased region" description="Polar residues" evidence="5">
    <location>
        <begin position="148"/>
        <end position="162"/>
    </location>
</feature>
<dbReference type="EMBL" id="JABELV010000128">
    <property type="protein sequence ID" value="KAG7530112.1"/>
    <property type="molecule type" value="Genomic_DNA"/>
</dbReference>
<evidence type="ECO:0000259" key="8">
    <source>
        <dbReference type="PROSITE" id="PS50212"/>
    </source>
</evidence>
<dbReference type="PANTHER" id="PTHR23113:SF354">
    <property type="entry name" value="BUD SITE SELECTION PROTEIN 5"/>
    <property type="match status" value="1"/>
</dbReference>
<feature type="domain" description="Ras-GEF" evidence="7">
    <location>
        <begin position="1184"/>
        <end position="1418"/>
    </location>
</feature>
<evidence type="ECO:0000256" key="3">
    <source>
        <dbReference type="PROSITE-ProRule" id="PRU00168"/>
    </source>
</evidence>
<organism evidence="9 10">
    <name type="scientific">Filobasidium floriforme</name>
    <dbReference type="NCBI Taxonomy" id="5210"/>
    <lineage>
        <taxon>Eukaryota</taxon>
        <taxon>Fungi</taxon>
        <taxon>Dikarya</taxon>
        <taxon>Basidiomycota</taxon>
        <taxon>Agaricomycotina</taxon>
        <taxon>Tremellomycetes</taxon>
        <taxon>Filobasidiales</taxon>
        <taxon>Filobasidiaceae</taxon>
        <taxon>Filobasidium</taxon>
    </lineage>
</organism>
<dbReference type="SUPFAM" id="SSF48366">
    <property type="entry name" value="Ras GEF"/>
    <property type="match status" value="1"/>
</dbReference>
<dbReference type="InterPro" id="IPR036028">
    <property type="entry name" value="SH3-like_dom_sf"/>
</dbReference>
<evidence type="ECO:0000259" key="7">
    <source>
        <dbReference type="PROSITE" id="PS50009"/>
    </source>
</evidence>
<keyword evidence="1 4" id="KW-0728">SH3 domain</keyword>
<feature type="domain" description="N-terminal Ras-GEF" evidence="8">
    <location>
        <begin position="981"/>
        <end position="1114"/>
    </location>
</feature>
<dbReference type="CDD" id="cd00155">
    <property type="entry name" value="RasGEF"/>
    <property type="match status" value="1"/>
</dbReference>
<feature type="region of interest" description="Disordered" evidence="5">
    <location>
        <begin position="86"/>
        <end position="221"/>
    </location>
</feature>
<keyword evidence="10" id="KW-1185">Reference proteome</keyword>
<sequence length="1439" mass="159067">MQSSSSASISSQPGSSHLLPSLFEAPPDDFVIALHDYTAPPSSRTHIYLSFQVGCRIRVWNRDESGWWDGEVVNDPEGREVDATYGEQFGKTGDGRGWFPSNFVEEEGPDPRRPRLDPRRASEMSMLSYRSGTSTSSSSIDESRRNSGQPSTPTSAPTSKRTGGNHMSHWREAPRPNQHTVTHSEPIANPHHRHHHSQGFSSQQYPQQHQHQHHHSSSSYTGKKNFAAIDWKIETEITVTLEPIQQAMGLIRSAVGSRKISHLQPSTACAISAIRSLLLATDCLSRESELLTRFPALAKIRKTILANLAELVALARSASQPYTPQLGEPQGDGLEEFKEAELEGMLKSSEETLENVRVFLKALVQCGIDLPERKDASEGLRGESGGGLIPAGGTLQQQQQQHARGNSSPGDTVGNGRSRQSSVNSLGMTRSDQERRMALQAKSMGNLKINTRGLRPGSTDQSRDPRFHQQQSSSPVSARFDVAVEEVSAGSGSDFKRGRSRLGPDAGSISSVSSVGSSNDYHPTVHRRAVSNELRQPALETVDIVVGIGMTFDSLLSVAAALIGHVQCHTAASHPSSVALLVDLSRETIDKIRDLLAIVELVIGHKPTARNYGREIVALVQAKDQMYQTTSALVEAADRVASTPHTDFPSEEDDVNKERLLSAASIIMRPARECVRLVKICGNRREAMETLGLGIRIDTNGTDQGRFEVNGKAEDERDDEGSRRDSSKRSSHASSMSSASRQSREESSGSESGAGHSSLLEAYVQDYSGPRSAPLDRAYRVPLDDEQEIMMTPAEQAARNRPQRPSLASVHSSPLLQTSADFGSGNPLATPSGPRRRGRASSFTSPGHTPRLSQERSPRPPSRSVDLGGGTPSDLSFLSTPRAGEETFTRRPSIPESVGSEHGSVQATPRPPRWWSGEGQQPPPTPSFPTQEHQLVPRDVRFEDAPTPQKNKPAPKEVTAADMRMFLVSHDYNPKDIAYNTDGALIGATLPVLVEKMTPHDGSVDPALWETFFLTFRLFTEPKLLLEAIEARFDVTPPVRMPLQQETVRMWNEMKVAPIRRQLLGFIKSWLANYWDPVADNGIMQPMRLFLEDRIAKAFPVEYPRLLDLLDRHARTNLPESSPVARVRQLRSSSSASIMGTPYHRPSFSMSSSNSALPPTPIMNKQLFSSLKSGSSHIHVTDFHALELARQLTLLESKLFCAIDPQELIRLGKPKADSLKTMSTLSTRIHGWVMDRILEETDLKRRTALLKYFIKLSNRCLDLQNFSTLFAVLAALNSSTIIRLKKTWDGLPVKYRNIMDDLRTLVEHTKNFHVYRTRLRMAEGPVLPFLGQILSDITFTAEGNPSTRPSPMDPNTKLINFDRQVKLAKVVTEFTRYQQPYNLAILQDVQTWLTSVLAEKGSGSLDALYRRSLMLEPRQGSESISQSILERPAWLGGRV</sequence>
<evidence type="ECO:0000256" key="4">
    <source>
        <dbReference type="PROSITE-ProRule" id="PRU00192"/>
    </source>
</evidence>
<evidence type="ECO:0000256" key="2">
    <source>
        <dbReference type="ARBA" id="ARBA00022658"/>
    </source>
</evidence>
<protein>
    <recommendedName>
        <fullName evidence="11">Ras GEF</fullName>
    </recommendedName>
</protein>
<evidence type="ECO:0000256" key="5">
    <source>
        <dbReference type="SAM" id="MobiDB-lite"/>
    </source>
</evidence>
<dbReference type="Gene3D" id="1.20.870.10">
    <property type="entry name" value="Son of sevenless (SoS) protein Chain: S domain 1"/>
    <property type="match status" value="1"/>
</dbReference>
<name>A0A8K0JHB3_9TREE</name>
<dbReference type="SUPFAM" id="SSF50044">
    <property type="entry name" value="SH3-domain"/>
    <property type="match status" value="1"/>
</dbReference>
<dbReference type="GO" id="GO:0007265">
    <property type="term" value="P:Ras protein signal transduction"/>
    <property type="evidence" value="ECO:0007669"/>
    <property type="project" value="TreeGrafter"/>
</dbReference>
<dbReference type="PROSITE" id="PS50009">
    <property type="entry name" value="RASGEF_CAT"/>
    <property type="match status" value="1"/>
</dbReference>
<feature type="compositionally biased region" description="Low complexity" evidence="5">
    <location>
        <begin position="125"/>
        <end position="140"/>
    </location>
</feature>
<feature type="region of interest" description="Disordered" evidence="5">
    <location>
        <begin position="697"/>
        <end position="755"/>
    </location>
</feature>
<keyword evidence="2 3" id="KW-0344">Guanine-nucleotide releasing factor</keyword>
<feature type="compositionally biased region" description="Polar residues" evidence="5">
    <location>
        <begin position="809"/>
        <end position="821"/>
    </location>
</feature>
<feature type="compositionally biased region" description="Low complexity" evidence="5">
    <location>
        <begin position="732"/>
        <end position="741"/>
    </location>
</feature>
<dbReference type="PROSITE" id="PS50002">
    <property type="entry name" value="SH3"/>
    <property type="match status" value="1"/>
</dbReference>
<feature type="region of interest" description="Disordered" evidence="5">
    <location>
        <begin position="1"/>
        <end position="20"/>
    </location>
</feature>
<accession>A0A8K0JHB3</accession>
<feature type="region of interest" description="Disordered" evidence="5">
    <location>
        <begin position="794"/>
        <end position="931"/>
    </location>
</feature>
<feature type="compositionally biased region" description="Low complexity" evidence="5">
    <location>
        <begin position="1"/>
        <end position="16"/>
    </location>
</feature>
<feature type="compositionally biased region" description="Low complexity" evidence="5">
    <location>
        <begin position="507"/>
        <end position="518"/>
    </location>
</feature>
<dbReference type="PANTHER" id="PTHR23113">
    <property type="entry name" value="GUANINE NUCLEOTIDE EXCHANGE FACTOR"/>
    <property type="match status" value="1"/>
</dbReference>
<evidence type="ECO:0000256" key="1">
    <source>
        <dbReference type="ARBA" id="ARBA00022443"/>
    </source>
</evidence>
<dbReference type="PROSITE" id="PS50212">
    <property type="entry name" value="RASGEF_NTER"/>
    <property type="match status" value="1"/>
</dbReference>
<dbReference type="Gene3D" id="1.10.840.10">
    <property type="entry name" value="Ras guanine-nucleotide exchange factors catalytic domain"/>
    <property type="match status" value="1"/>
</dbReference>
<evidence type="ECO:0000313" key="9">
    <source>
        <dbReference type="EMBL" id="KAG7530112.1"/>
    </source>
</evidence>
<dbReference type="SMART" id="SM00147">
    <property type="entry name" value="RasGEF"/>
    <property type="match status" value="1"/>
</dbReference>
<proteinExistence type="predicted"/>
<dbReference type="GO" id="GO:0005085">
    <property type="term" value="F:guanyl-nucleotide exchange factor activity"/>
    <property type="evidence" value="ECO:0007669"/>
    <property type="project" value="UniProtKB-KW"/>
</dbReference>
<dbReference type="SMART" id="SM00229">
    <property type="entry name" value="RasGEFN"/>
    <property type="match status" value="1"/>
</dbReference>
<dbReference type="InterPro" id="IPR023578">
    <property type="entry name" value="Ras_GEF_dom_sf"/>
</dbReference>
<dbReference type="Proteomes" id="UP000812966">
    <property type="component" value="Unassembled WGS sequence"/>
</dbReference>
<comment type="caution">
    <text evidence="9">The sequence shown here is derived from an EMBL/GenBank/DDBJ whole genome shotgun (WGS) entry which is preliminary data.</text>
</comment>
<feature type="compositionally biased region" description="Low complexity" evidence="5">
    <location>
        <begin position="198"/>
        <end position="209"/>
    </location>
</feature>
<dbReference type="InterPro" id="IPR001895">
    <property type="entry name" value="RASGEF_cat_dom"/>
</dbReference>
<dbReference type="GO" id="GO:0005886">
    <property type="term" value="C:plasma membrane"/>
    <property type="evidence" value="ECO:0007669"/>
    <property type="project" value="TreeGrafter"/>
</dbReference>
<reference evidence="9" key="1">
    <citation type="submission" date="2020-04" db="EMBL/GenBank/DDBJ databases">
        <title>Analysis of mating type loci in Filobasidium floriforme.</title>
        <authorList>
            <person name="Nowrousian M."/>
        </authorList>
    </citation>
    <scope>NUCLEOTIDE SEQUENCE</scope>
    <source>
        <strain evidence="9">CBS 6242</strain>
    </source>
</reference>
<evidence type="ECO:0000313" key="10">
    <source>
        <dbReference type="Proteomes" id="UP000812966"/>
    </source>
</evidence>
<feature type="compositionally biased region" description="Basic and acidic residues" evidence="5">
    <location>
        <begin position="705"/>
        <end position="728"/>
    </location>
</feature>
<evidence type="ECO:0000259" key="6">
    <source>
        <dbReference type="PROSITE" id="PS50002"/>
    </source>
</evidence>
<dbReference type="InterPro" id="IPR000651">
    <property type="entry name" value="Ras-like_Gua-exchang_fac_N"/>
</dbReference>
<dbReference type="Gene3D" id="2.30.30.40">
    <property type="entry name" value="SH3 Domains"/>
    <property type="match status" value="1"/>
</dbReference>
<feature type="compositionally biased region" description="Polar residues" evidence="5">
    <location>
        <begin position="402"/>
        <end position="430"/>
    </location>
</feature>